<keyword evidence="5" id="KW-1185">Reference proteome</keyword>
<comment type="similarity">
    <text evidence="1">Belongs to the KptA/TPT1 family.</text>
</comment>
<dbReference type="SUPFAM" id="SSF56399">
    <property type="entry name" value="ADP-ribosylation"/>
    <property type="match status" value="1"/>
</dbReference>
<evidence type="ECO:0000256" key="1">
    <source>
        <dbReference type="ARBA" id="ARBA00009836"/>
    </source>
</evidence>
<dbReference type="Pfam" id="PF01885">
    <property type="entry name" value="PTS_2-RNA"/>
    <property type="match status" value="1"/>
</dbReference>
<dbReference type="GO" id="GO:0006388">
    <property type="term" value="P:tRNA splicing, via endonucleolytic cleavage and ligation"/>
    <property type="evidence" value="ECO:0007669"/>
    <property type="project" value="TreeGrafter"/>
</dbReference>
<reference evidence="5" key="1">
    <citation type="submission" date="2017-01" db="EMBL/GenBank/DDBJ databases">
        <authorList>
            <person name="Wang Y."/>
            <person name="White M."/>
            <person name="Kvist S."/>
            <person name="Moncalvo J.-M."/>
        </authorList>
    </citation>
    <scope>NUCLEOTIDE SEQUENCE [LARGE SCALE GENOMIC DNA]</scope>
    <source>
        <strain evidence="5">COL-18-3</strain>
    </source>
</reference>
<proteinExistence type="inferred from homology"/>
<evidence type="ECO:0000256" key="2">
    <source>
        <dbReference type="ARBA" id="ARBA00022679"/>
    </source>
</evidence>
<comment type="caution">
    <text evidence="4">The sequence shown here is derived from an EMBL/GenBank/DDBJ whole genome shotgun (WGS) entry which is preliminary data.</text>
</comment>
<dbReference type="InterPro" id="IPR042081">
    <property type="entry name" value="RNA_2'-PTrans_C"/>
</dbReference>
<dbReference type="AlphaFoldDB" id="A0A1R1PXJ9"/>
<dbReference type="InterPro" id="IPR002745">
    <property type="entry name" value="Ptrans_KptA/Tpt1"/>
</dbReference>
<evidence type="ECO:0000313" key="5">
    <source>
        <dbReference type="Proteomes" id="UP000188320"/>
    </source>
</evidence>
<dbReference type="OrthoDB" id="419694at2759"/>
<keyword evidence="2 4" id="KW-0808">Transferase</keyword>
<dbReference type="GO" id="GO:0000215">
    <property type="term" value="F:tRNA 2'-phosphotransferase activity"/>
    <property type="evidence" value="ECO:0007669"/>
    <property type="project" value="TreeGrafter"/>
</dbReference>
<dbReference type="Gene3D" id="3.20.170.30">
    <property type="match status" value="1"/>
</dbReference>
<organism evidence="4 5">
    <name type="scientific">Zancudomyces culisetae</name>
    <name type="common">Gut fungus</name>
    <name type="synonym">Smittium culisetae</name>
    <dbReference type="NCBI Taxonomy" id="1213189"/>
    <lineage>
        <taxon>Eukaryota</taxon>
        <taxon>Fungi</taxon>
        <taxon>Fungi incertae sedis</taxon>
        <taxon>Zoopagomycota</taxon>
        <taxon>Kickxellomycotina</taxon>
        <taxon>Harpellomycetes</taxon>
        <taxon>Harpellales</taxon>
        <taxon>Legeriomycetaceae</taxon>
        <taxon>Zancudomyces</taxon>
    </lineage>
</organism>
<dbReference type="Proteomes" id="UP000188320">
    <property type="component" value="Unassembled WGS sequence"/>
</dbReference>
<evidence type="ECO:0000313" key="4">
    <source>
        <dbReference type="EMBL" id="OMH85684.1"/>
    </source>
</evidence>
<gene>
    <name evidence="4" type="ORF">AX774_g763</name>
</gene>
<dbReference type="PANTHER" id="PTHR12684">
    <property type="entry name" value="PUTATIVE PHOSPHOTRANSFERASE"/>
    <property type="match status" value="1"/>
</dbReference>
<name>A0A1R1PXJ9_ZANCU</name>
<evidence type="ECO:0000256" key="3">
    <source>
        <dbReference type="ARBA" id="ARBA00023027"/>
    </source>
</evidence>
<protein>
    <submittedName>
        <fullName evidence="4">tRNA 2'-phosphotransferase 1</fullName>
    </submittedName>
</protein>
<accession>A0A1R1PXJ9</accession>
<keyword evidence="3" id="KW-0520">NAD</keyword>
<dbReference type="EMBL" id="LSSK01000059">
    <property type="protein sequence ID" value="OMH85684.1"/>
    <property type="molecule type" value="Genomic_DNA"/>
</dbReference>
<sequence length="97" mass="10694">MNRQHIHLAPGLPGESKVISGTFQLSIRSKYVDIGADRMRASADIYIYIDVKSAMDDGIEFFISENNVILTSGIDGVLPTRHFKKVDTRSGNLLSPS</sequence>
<dbReference type="PANTHER" id="PTHR12684:SF2">
    <property type="entry name" value="TRNA 2'-PHOSPHOTRANSFERASE 1"/>
    <property type="match status" value="1"/>
</dbReference>